<name>A0A417Z4V9_9MICO</name>
<feature type="domain" description="Transcription regulator PadR C-terminal" evidence="3">
    <location>
        <begin position="92"/>
        <end position="174"/>
    </location>
</feature>
<proteinExistence type="predicted"/>
<dbReference type="Gene3D" id="6.10.140.190">
    <property type="match status" value="1"/>
</dbReference>
<dbReference type="Pfam" id="PF10400">
    <property type="entry name" value="Vir_act_alpha_C"/>
    <property type="match status" value="1"/>
</dbReference>
<evidence type="ECO:0000256" key="1">
    <source>
        <dbReference type="SAM" id="MobiDB-lite"/>
    </source>
</evidence>
<sequence length="208" mass="23700">MSLQHALLVSLAEQEATGYDLTRRFDRSLGFFWRATHQQIYRVLGRMAEDGLLAVRIEPGEGRPDRRVYAVTDLGREELLRWTREPTPSEQLRSEFAVKIRGMGFGDEDAVVADIRRRRAEHAEQLAYFEANRAKHYPDVEALTDEERPLYAVLRGGILTEQSLLAWCDEMLDLFGASDVPVADTPPTDIRHETTEAPEASRTSRRTA</sequence>
<dbReference type="EMBL" id="QWLM01000008">
    <property type="protein sequence ID" value="RHW45744.1"/>
    <property type="molecule type" value="Genomic_DNA"/>
</dbReference>
<dbReference type="Proteomes" id="UP000285376">
    <property type="component" value="Unassembled WGS sequence"/>
</dbReference>
<organism evidence="4 5">
    <name type="scientific">Dermacoccus abyssi</name>
    <dbReference type="NCBI Taxonomy" id="322596"/>
    <lineage>
        <taxon>Bacteria</taxon>
        <taxon>Bacillati</taxon>
        <taxon>Actinomycetota</taxon>
        <taxon>Actinomycetes</taxon>
        <taxon>Micrococcales</taxon>
        <taxon>Dermacoccaceae</taxon>
        <taxon>Dermacoccus</taxon>
    </lineage>
</organism>
<protein>
    <submittedName>
        <fullName evidence="4">PadR family transcriptional regulator</fullName>
    </submittedName>
</protein>
<accession>A0A417Z4V9</accession>
<dbReference type="PANTHER" id="PTHR43252">
    <property type="entry name" value="TRANSCRIPTIONAL REGULATOR YQJI"/>
    <property type="match status" value="1"/>
</dbReference>
<evidence type="ECO:0000259" key="2">
    <source>
        <dbReference type="Pfam" id="PF03551"/>
    </source>
</evidence>
<evidence type="ECO:0000313" key="4">
    <source>
        <dbReference type="EMBL" id="RHW45744.1"/>
    </source>
</evidence>
<evidence type="ECO:0000259" key="3">
    <source>
        <dbReference type="Pfam" id="PF10400"/>
    </source>
</evidence>
<dbReference type="InterPro" id="IPR036388">
    <property type="entry name" value="WH-like_DNA-bd_sf"/>
</dbReference>
<gene>
    <name evidence="4" type="ORF">D1832_08580</name>
</gene>
<dbReference type="SUPFAM" id="SSF46785">
    <property type="entry name" value="Winged helix' DNA-binding domain"/>
    <property type="match status" value="1"/>
</dbReference>
<dbReference type="PANTHER" id="PTHR43252:SF4">
    <property type="entry name" value="TRANSCRIPTIONAL REGULATORY PROTEIN"/>
    <property type="match status" value="1"/>
</dbReference>
<dbReference type="InterPro" id="IPR036390">
    <property type="entry name" value="WH_DNA-bd_sf"/>
</dbReference>
<comment type="caution">
    <text evidence="4">The sequence shown here is derived from an EMBL/GenBank/DDBJ whole genome shotgun (WGS) entry which is preliminary data.</text>
</comment>
<reference evidence="4 5" key="1">
    <citation type="submission" date="2018-08" db="EMBL/GenBank/DDBJ databases">
        <title>Whole genome sequence analysis of Dermacoccus abyssi bacteria isolated from Deep Mariana trench Micromonospora spp reveals genes involved in the environmental adaptation and production of secondary metabolites.</title>
        <authorList>
            <person name="Abdel-Mageed W.M."/>
            <person name="Lehri B."/>
            <person name="Nouioui I."/>
            <person name="Goodfellow I."/>
            <person name="Jaspars M."/>
            <person name="Karlyshev A."/>
        </authorList>
    </citation>
    <scope>NUCLEOTIDE SEQUENCE [LARGE SCALE GENOMIC DNA]</scope>
    <source>
        <strain evidence="4 5">MT1.1</strain>
    </source>
</reference>
<feature type="region of interest" description="Disordered" evidence="1">
    <location>
        <begin position="182"/>
        <end position="208"/>
    </location>
</feature>
<dbReference type="Pfam" id="PF03551">
    <property type="entry name" value="PadR"/>
    <property type="match status" value="1"/>
</dbReference>
<dbReference type="InterPro" id="IPR005149">
    <property type="entry name" value="Tscrpt_reg_PadR_N"/>
</dbReference>
<evidence type="ECO:0000313" key="5">
    <source>
        <dbReference type="Proteomes" id="UP000285376"/>
    </source>
</evidence>
<feature type="domain" description="Transcription regulator PadR N-terminal" evidence="2">
    <location>
        <begin position="7"/>
        <end position="79"/>
    </location>
</feature>
<dbReference type="RefSeq" id="WP_118913491.1">
    <property type="nucleotide sequence ID" value="NZ_CBCRVH010000009.1"/>
</dbReference>
<dbReference type="Gene3D" id="1.10.10.10">
    <property type="entry name" value="Winged helix-like DNA-binding domain superfamily/Winged helix DNA-binding domain"/>
    <property type="match status" value="1"/>
</dbReference>
<dbReference type="AlphaFoldDB" id="A0A417Z4V9"/>
<dbReference type="InterPro" id="IPR018309">
    <property type="entry name" value="Tscrpt_reg_PadR_C"/>
</dbReference>